<dbReference type="PANTHER" id="PTHR30313:SF2">
    <property type="entry name" value="DNA PRIMASE"/>
    <property type="match status" value="1"/>
</dbReference>
<dbReference type="Gene3D" id="3.40.1360.10">
    <property type="match status" value="1"/>
</dbReference>
<dbReference type="GO" id="GO:0005737">
    <property type="term" value="C:cytoplasm"/>
    <property type="evidence" value="ECO:0007669"/>
    <property type="project" value="TreeGrafter"/>
</dbReference>
<dbReference type="PANTHER" id="PTHR30313">
    <property type="entry name" value="DNA PRIMASE"/>
    <property type="match status" value="1"/>
</dbReference>
<dbReference type="SUPFAM" id="SSF57783">
    <property type="entry name" value="Zinc beta-ribbon"/>
    <property type="match status" value="1"/>
</dbReference>
<evidence type="ECO:0000313" key="2">
    <source>
        <dbReference type="Proteomes" id="UP000445144"/>
    </source>
</evidence>
<dbReference type="Pfam" id="PF13155">
    <property type="entry name" value="Toprim_2"/>
    <property type="match status" value="1"/>
</dbReference>
<keyword evidence="1" id="KW-0548">Nucleotidyltransferase</keyword>
<dbReference type="InterPro" id="IPR034154">
    <property type="entry name" value="TOPRIM_DnaG/twinkle"/>
</dbReference>
<accession>A0A6N4XBG0</accession>
<dbReference type="GO" id="GO:0016779">
    <property type="term" value="F:nucleotidyltransferase activity"/>
    <property type="evidence" value="ECO:0007669"/>
    <property type="project" value="UniProtKB-KW"/>
</dbReference>
<dbReference type="CDD" id="cd01029">
    <property type="entry name" value="TOPRIM_primases"/>
    <property type="match status" value="1"/>
</dbReference>
<dbReference type="EMBL" id="CACVBR010000036">
    <property type="protein sequence ID" value="CAA7196986.1"/>
    <property type="molecule type" value="Genomic_DNA"/>
</dbReference>
<dbReference type="SUPFAM" id="SSF56731">
    <property type="entry name" value="DNA primase core"/>
    <property type="match status" value="1"/>
</dbReference>
<dbReference type="Proteomes" id="UP000445144">
    <property type="component" value="Unassembled WGS sequence"/>
</dbReference>
<evidence type="ECO:0000313" key="1">
    <source>
        <dbReference type="EMBL" id="CAA7196986.1"/>
    </source>
</evidence>
<dbReference type="RefSeq" id="WP_162033703.1">
    <property type="nucleotide sequence ID" value="NZ_CACVBR010000036.1"/>
</dbReference>
<keyword evidence="1" id="KW-0808">Transferase</keyword>
<proteinExistence type="predicted"/>
<keyword evidence="2" id="KW-1185">Reference proteome</keyword>
<reference evidence="1 2" key="1">
    <citation type="submission" date="2020-01" db="EMBL/GenBank/DDBJ databases">
        <authorList>
            <person name="Rodrigo-Torres L."/>
            <person name="Arahal R. D."/>
            <person name="Lucena T."/>
        </authorList>
    </citation>
    <scope>NUCLEOTIDE SEQUENCE [LARGE SCALE GENOMIC DNA]</scope>
    <source>
        <strain evidence="1 2">CECT 9293</strain>
    </source>
</reference>
<organism evidence="1 2">
    <name type="scientific">Chryseobacterium potabilaquae</name>
    <dbReference type="NCBI Taxonomy" id="2675057"/>
    <lineage>
        <taxon>Bacteria</taxon>
        <taxon>Pseudomonadati</taxon>
        <taxon>Bacteroidota</taxon>
        <taxon>Flavobacteriia</taxon>
        <taxon>Flavobacteriales</taxon>
        <taxon>Weeksellaceae</taxon>
        <taxon>Chryseobacterium group</taxon>
        <taxon>Chryseobacterium</taxon>
    </lineage>
</organism>
<dbReference type="AlphaFoldDB" id="A0A6N4XBG0"/>
<dbReference type="InterPro" id="IPR050219">
    <property type="entry name" value="DnaG_primase"/>
</dbReference>
<dbReference type="GO" id="GO:0006269">
    <property type="term" value="P:DNA replication, synthesis of primer"/>
    <property type="evidence" value="ECO:0007669"/>
    <property type="project" value="TreeGrafter"/>
</dbReference>
<gene>
    <name evidence="1" type="primary">dnaG_2</name>
    <name evidence="1" type="ORF">CHRY9293_03044</name>
</gene>
<sequence length="333" mass="38734">MNRRRGESEDFLKLLKNQIENRVSVMDYFIYLENQGRVKFDRKTGHDFYFRTPDHKYSVTNSGYYDFKNSEGGGVIKAVMNIENKSWREALEFLKDFSVHIEDNNILKPELKLSGSSEPKNQAKVIHSTIPNNDKLISYFEKRGISKDTLQQYTQQLHYIIGGKRYFGIAIENISGGHEVRNSLAKTKIGKSDISVIKGRREDEVIVFEGMTDMLSFIQLQKNNDQGNNRTLVCLNSVTNVDKFINEFQNFPRQIFLCLDGDEAGDYATEKILNDLMKNNIKDIRPFYNLSKGENNDLNDYLRNRLVAEKENLVIQSVYQKERSNEEGYKRSR</sequence>
<protein>
    <submittedName>
        <fullName evidence="1">DNA primase</fullName>
        <ecNumber evidence="1">2.7.7.-</ecNumber>
    </submittedName>
</protein>
<name>A0A6N4XBG0_9FLAO</name>
<dbReference type="EC" id="2.7.7.-" evidence="1"/>